<dbReference type="GO" id="GO:0003825">
    <property type="term" value="F:alpha,alpha-trehalose-phosphate synthase (UDP-forming) activity"/>
    <property type="evidence" value="ECO:0007669"/>
    <property type="project" value="UniProtKB-EC"/>
</dbReference>
<dbReference type="InterPro" id="IPR036412">
    <property type="entry name" value="HAD-like_sf"/>
</dbReference>
<evidence type="ECO:0000256" key="8">
    <source>
        <dbReference type="ARBA" id="ARBA00048039"/>
    </source>
</evidence>
<evidence type="ECO:0000313" key="9">
    <source>
        <dbReference type="EMBL" id="PVU88595.1"/>
    </source>
</evidence>
<dbReference type="InterPro" id="IPR001830">
    <property type="entry name" value="Glyco_trans_20"/>
</dbReference>
<comment type="similarity">
    <text evidence="2">Belongs to the glycosyltransferase 20 family.</text>
</comment>
<gene>
    <name evidence="9" type="ORF">BB561_005766</name>
</gene>
<dbReference type="InterPro" id="IPR012766">
    <property type="entry name" value="Trehalose_OtsA"/>
</dbReference>
<dbReference type="GO" id="GO:0005992">
    <property type="term" value="P:trehalose biosynthetic process"/>
    <property type="evidence" value="ECO:0007669"/>
    <property type="project" value="InterPro"/>
</dbReference>
<comment type="similarity">
    <text evidence="1">In the N-terminal section; belongs to the glycosyltransferase 20 family.</text>
</comment>
<dbReference type="EC" id="2.4.1.15" evidence="3"/>
<dbReference type="InterPro" id="IPR003337">
    <property type="entry name" value="Trehalose_PPase"/>
</dbReference>
<dbReference type="AlphaFoldDB" id="A0A2T9Y8E5"/>
<name>A0A2T9Y8E5_9FUNG</name>
<evidence type="ECO:0000256" key="6">
    <source>
        <dbReference type="ARBA" id="ARBA00024331"/>
    </source>
</evidence>
<keyword evidence="10" id="KW-1185">Reference proteome</keyword>
<comment type="pathway">
    <text evidence="6">Carbohydrate biosynthesis.</text>
</comment>
<dbReference type="Proteomes" id="UP000245383">
    <property type="component" value="Unassembled WGS sequence"/>
</dbReference>
<dbReference type="Pfam" id="PF02358">
    <property type="entry name" value="Trehalose_PPase"/>
    <property type="match status" value="1"/>
</dbReference>
<dbReference type="InterPro" id="IPR023214">
    <property type="entry name" value="HAD_sf"/>
</dbReference>
<dbReference type="CDD" id="cd03788">
    <property type="entry name" value="GT20_TPS"/>
    <property type="match status" value="1"/>
</dbReference>
<dbReference type="OrthoDB" id="755951at2759"/>
<dbReference type="PANTHER" id="PTHR10788">
    <property type="entry name" value="TREHALOSE-6-PHOSPHATE SYNTHASE"/>
    <property type="match status" value="1"/>
</dbReference>
<protein>
    <recommendedName>
        <fullName evidence="3">alpha,alpha-trehalose-phosphate synthase (UDP-forming)</fullName>
        <ecNumber evidence="3">2.4.1.15</ecNumber>
    </recommendedName>
    <alternativeName>
        <fullName evidence="7">UDP-glucose-glucosephosphate glucosyltransferase</fullName>
    </alternativeName>
</protein>
<comment type="catalytic activity">
    <reaction evidence="8">
        <text>D-glucose 6-phosphate + UDP-alpha-D-glucose = alpha,alpha-trehalose 6-phosphate + UDP + H(+)</text>
        <dbReference type="Rhea" id="RHEA:18889"/>
        <dbReference type="ChEBI" id="CHEBI:15378"/>
        <dbReference type="ChEBI" id="CHEBI:58223"/>
        <dbReference type="ChEBI" id="CHEBI:58429"/>
        <dbReference type="ChEBI" id="CHEBI:58885"/>
        <dbReference type="ChEBI" id="CHEBI:61548"/>
        <dbReference type="EC" id="2.4.1.15"/>
    </reaction>
</comment>
<keyword evidence="4" id="KW-0328">Glycosyltransferase</keyword>
<dbReference type="GO" id="GO:0004805">
    <property type="term" value="F:trehalose-phosphatase activity"/>
    <property type="evidence" value="ECO:0007669"/>
    <property type="project" value="TreeGrafter"/>
</dbReference>
<accession>A0A2T9Y8E5</accession>
<evidence type="ECO:0000256" key="3">
    <source>
        <dbReference type="ARBA" id="ARBA00012538"/>
    </source>
</evidence>
<evidence type="ECO:0000256" key="1">
    <source>
        <dbReference type="ARBA" id="ARBA00005409"/>
    </source>
</evidence>
<evidence type="ECO:0000256" key="2">
    <source>
        <dbReference type="ARBA" id="ARBA00008799"/>
    </source>
</evidence>
<dbReference type="GO" id="GO:0005829">
    <property type="term" value="C:cytosol"/>
    <property type="evidence" value="ECO:0007669"/>
    <property type="project" value="TreeGrafter"/>
</dbReference>
<proteinExistence type="inferred from homology"/>
<reference evidence="9 10" key="1">
    <citation type="journal article" date="2018" name="MBio">
        <title>Comparative Genomics Reveals the Core Gene Toolbox for the Fungus-Insect Symbiosis.</title>
        <authorList>
            <person name="Wang Y."/>
            <person name="Stata M."/>
            <person name="Wang W."/>
            <person name="Stajich J.E."/>
            <person name="White M.M."/>
            <person name="Moncalvo J.M."/>
        </authorList>
    </citation>
    <scope>NUCLEOTIDE SEQUENCE [LARGE SCALE GENOMIC DNA]</scope>
    <source>
        <strain evidence="9 10">SWE-8-4</strain>
    </source>
</reference>
<dbReference type="PANTHER" id="PTHR10788:SF106">
    <property type="entry name" value="BCDNA.GH08860"/>
    <property type="match status" value="1"/>
</dbReference>
<dbReference type="Gene3D" id="3.40.50.1000">
    <property type="entry name" value="HAD superfamily/HAD-like"/>
    <property type="match status" value="2"/>
</dbReference>
<evidence type="ECO:0000256" key="7">
    <source>
        <dbReference type="ARBA" id="ARBA00029654"/>
    </source>
</evidence>
<dbReference type="NCBIfam" id="NF011071">
    <property type="entry name" value="PRK14501.1"/>
    <property type="match status" value="1"/>
</dbReference>
<dbReference type="EMBL" id="MBFR01000371">
    <property type="protein sequence ID" value="PVU88595.1"/>
    <property type="molecule type" value="Genomic_DNA"/>
</dbReference>
<organism evidence="9 10">
    <name type="scientific">Smittium simulii</name>
    <dbReference type="NCBI Taxonomy" id="133385"/>
    <lineage>
        <taxon>Eukaryota</taxon>
        <taxon>Fungi</taxon>
        <taxon>Fungi incertae sedis</taxon>
        <taxon>Zoopagomycota</taxon>
        <taxon>Kickxellomycotina</taxon>
        <taxon>Harpellomycetes</taxon>
        <taxon>Harpellales</taxon>
        <taxon>Legeriomycetaceae</taxon>
        <taxon>Smittium</taxon>
    </lineage>
</organism>
<dbReference type="Gene3D" id="3.40.50.2000">
    <property type="entry name" value="Glycogen Phosphorylase B"/>
    <property type="match status" value="2"/>
</dbReference>
<dbReference type="STRING" id="133385.A0A2T9Y8E5"/>
<dbReference type="SUPFAM" id="SSF56784">
    <property type="entry name" value="HAD-like"/>
    <property type="match status" value="1"/>
</dbReference>
<dbReference type="FunFam" id="3.40.50.2000:FF:000007">
    <property type="entry name" value="Trehalose-6-phosphate synthase"/>
    <property type="match status" value="1"/>
</dbReference>
<comment type="caution">
    <text evidence="9">The sequence shown here is derived from an EMBL/GenBank/DDBJ whole genome shotgun (WGS) entry which is preliminary data.</text>
</comment>
<dbReference type="GO" id="GO:0005946">
    <property type="term" value="C:alpha,alpha-trehalose-phosphate synthase complex (UDP-forming)"/>
    <property type="evidence" value="ECO:0007669"/>
    <property type="project" value="TreeGrafter"/>
</dbReference>
<evidence type="ECO:0000256" key="5">
    <source>
        <dbReference type="ARBA" id="ARBA00022679"/>
    </source>
</evidence>
<dbReference type="FunFam" id="3.40.50.2000:FF:000035">
    <property type="entry name" value="Trehalose-6-phosphate synthase"/>
    <property type="match status" value="1"/>
</dbReference>
<dbReference type="NCBIfam" id="TIGR02400">
    <property type="entry name" value="trehalose_OtsA"/>
    <property type="match status" value="1"/>
</dbReference>
<keyword evidence="5" id="KW-0808">Transferase</keyword>
<evidence type="ECO:0000256" key="4">
    <source>
        <dbReference type="ARBA" id="ARBA00022676"/>
    </source>
</evidence>
<sequence>MTDPNKKTGRLIVVSNRLPVTITQNGASWDISLSSGGLVTALSGLKKEYPFTWVGWPGQDFKESERTKLSDLLEQNSCVPVFIDSKIADLHYNGFSNSVLWPLFHYHPMEMNYQDQAWDAYQLANESFANVILNIAKEGDIIWIHDYHLMLLARILQKGFNNKRQNIQIGWFLHTPFPSSEIYRILPVRQELLEGVLSADLIGFHTYEYSRHFLSSCTRVLGLQAGTESVQFEGRDVKIGTFPIGIDPIKFTDAKKTQKVIDRIAEFKKQFKDKKIIVGVDRLDYIKGVPQKFLAYENFLKTHPEYIGKVVLVQVAVPSRGDVEEYQDLMVNVNELVGLINGKYGTVEYTPIHFLHKSINFSELVSLYSVSDACLITSTRDGMNLVSYEYVACQEENNGVLILSEFAGAANSLNGSLIINPWDANQVSAALYQALSMDSKTKYLNHKMLFKYIQKHTAAFWGTSFVSSLIKTNGAMYSVYKIPLLTCDFAVHEFINSKGVKVLFITYDGTLSKTCDIPELAAPRGAILDILKNLIKLPKTLVYIISGRSRKELLNWFNGLDLGLIAEYGCFFRHPSTFHARRKTFNSKGNLVESPKHSHYAKQFGYPVELDDMWFKLIGSGQNSWHDTIIPLFQHYTKRTPGSFIEKKEVVITWHYRMADPEFGLFQAKELQVNLEKVLAHLPLSITIGNKALEVRPYLFNSTTALKHILSDVLHHCQTIGLLIAGGSSKQDESIFNYFNSLNSTSNINSTITFTVGKKQTEANFYVKNVADTLEMLKNISLSFKID</sequence>
<evidence type="ECO:0000313" key="10">
    <source>
        <dbReference type="Proteomes" id="UP000245383"/>
    </source>
</evidence>
<dbReference type="SUPFAM" id="SSF53756">
    <property type="entry name" value="UDP-Glycosyltransferase/glycogen phosphorylase"/>
    <property type="match status" value="1"/>
</dbReference>
<dbReference type="Pfam" id="PF00982">
    <property type="entry name" value="Glyco_transf_20"/>
    <property type="match status" value="1"/>
</dbReference>